<sequence>MLFICNVFLKHDQNQRSLIQEKLWSYSNIWSVCSYNKKCQNSLEQNYLIVYLRSTSSKNIRMIWHWLTYSTIEEYWSLIVTIDEQAQSMLEFVKICQVIPLSEADVERLFSQIGLIANKRRQAQRIQFGNYKEEQRFQVR</sequence>
<proteinExistence type="predicted"/>
<reference evidence="2 3" key="2">
    <citation type="submission" date="2024-07" db="EMBL/GenBank/DDBJ databases">
        <authorList>
            <person name="Akdeniz Z."/>
        </authorList>
    </citation>
    <scope>NUCLEOTIDE SEQUENCE [LARGE SCALE GENOMIC DNA]</scope>
</reference>
<evidence type="ECO:0000313" key="2">
    <source>
        <dbReference type="EMBL" id="CAL6057980.1"/>
    </source>
</evidence>
<comment type="caution">
    <text evidence="1">The sequence shown here is derived from an EMBL/GenBank/DDBJ whole genome shotgun (WGS) entry which is preliminary data.</text>
</comment>
<dbReference type="Proteomes" id="UP001642409">
    <property type="component" value="Unassembled WGS sequence"/>
</dbReference>
<reference evidence="1" key="1">
    <citation type="submission" date="2023-06" db="EMBL/GenBank/DDBJ databases">
        <authorList>
            <person name="Kurt Z."/>
        </authorList>
    </citation>
    <scope>NUCLEOTIDE SEQUENCE</scope>
</reference>
<protein>
    <submittedName>
        <fullName evidence="2">Hypothetical_protein</fullName>
    </submittedName>
</protein>
<evidence type="ECO:0000313" key="1">
    <source>
        <dbReference type="EMBL" id="CAI9945280.1"/>
    </source>
</evidence>
<accession>A0AA86U711</accession>
<keyword evidence="3" id="KW-1185">Reference proteome</keyword>
<gene>
    <name evidence="1" type="ORF">HINF_LOCUS32925</name>
    <name evidence="2" type="ORF">HINF_LOCUS47870</name>
</gene>
<name>A0AA86U711_9EUKA</name>
<organism evidence="1">
    <name type="scientific">Hexamita inflata</name>
    <dbReference type="NCBI Taxonomy" id="28002"/>
    <lineage>
        <taxon>Eukaryota</taxon>
        <taxon>Metamonada</taxon>
        <taxon>Diplomonadida</taxon>
        <taxon>Hexamitidae</taxon>
        <taxon>Hexamitinae</taxon>
        <taxon>Hexamita</taxon>
    </lineage>
</organism>
<dbReference type="EMBL" id="CATOUU010000742">
    <property type="protein sequence ID" value="CAI9945280.1"/>
    <property type="molecule type" value="Genomic_DNA"/>
</dbReference>
<dbReference type="EMBL" id="CAXDID020000217">
    <property type="protein sequence ID" value="CAL6057980.1"/>
    <property type="molecule type" value="Genomic_DNA"/>
</dbReference>
<evidence type="ECO:0000313" key="3">
    <source>
        <dbReference type="Proteomes" id="UP001642409"/>
    </source>
</evidence>
<dbReference type="AlphaFoldDB" id="A0AA86U711"/>